<comment type="caution">
    <text evidence="6">The sequence shown here is derived from an EMBL/GenBank/DDBJ whole genome shotgun (WGS) entry which is preliminary data.</text>
</comment>
<organism evidence="6 7">
    <name type="scientific">Franzmannia qiaohouensis</name>
    <dbReference type="NCBI Taxonomy" id="1329370"/>
    <lineage>
        <taxon>Bacteria</taxon>
        <taxon>Pseudomonadati</taxon>
        <taxon>Pseudomonadota</taxon>
        <taxon>Gammaproteobacteria</taxon>
        <taxon>Oceanospirillales</taxon>
        <taxon>Halomonadaceae</taxon>
        <taxon>Franzmannia</taxon>
    </lineage>
</organism>
<evidence type="ECO:0000256" key="3">
    <source>
        <dbReference type="ARBA" id="ARBA00023125"/>
    </source>
</evidence>
<protein>
    <submittedName>
        <fullName evidence="6">LysR family transcriptional regulator</fullName>
    </submittedName>
</protein>
<sequence length="308" mass="34684">MSLPDLNLIRVFVLLYETSSVTQAAARLHVTQPSVSYALSRLRELFDDRLFIRTHQAMEPTMTARQLYPTLKAALQQLENTIESRQHFTPAACRLRFRLALTDLGEASFLSTILQHLHAQAPEVELEVIPLQIDRADEWLINGQVNAIICSRPIKGSSIERRVIAKDRYVCLGRPSLFQDAPLDLAAFTRCRHVVVASASGHSLAEEKLQELGIERKVALEVPHFLILPKILRQNDLLGIIPVHIARQFAADGSLCIHPLPFEVPDFDISLYWRAQAFHSPAQRWFCSTLSEAIASLDLTLADDAEPR</sequence>
<dbReference type="InterPro" id="IPR000847">
    <property type="entry name" value="LysR_HTH_N"/>
</dbReference>
<dbReference type="InterPro" id="IPR036388">
    <property type="entry name" value="WH-like_DNA-bd_sf"/>
</dbReference>
<dbReference type="SUPFAM" id="SSF46785">
    <property type="entry name" value="Winged helix' DNA-binding domain"/>
    <property type="match status" value="1"/>
</dbReference>
<dbReference type="SUPFAM" id="SSF53850">
    <property type="entry name" value="Periplasmic binding protein-like II"/>
    <property type="match status" value="1"/>
</dbReference>
<dbReference type="InterPro" id="IPR050389">
    <property type="entry name" value="LysR-type_TF"/>
</dbReference>
<proteinExistence type="inferred from homology"/>
<dbReference type="PANTHER" id="PTHR30118">
    <property type="entry name" value="HTH-TYPE TRANSCRIPTIONAL REGULATOR LEUO-RELATED"/>
    <property type="match status" value="1"/>
</dbReference>
<feature type="domain" description="HTH lysR-type" evidence="5">
    <location>
        <begin position="4"/>
        <end position="61"/>
    </location>
</feature>
<dbReference type="EMBL" id="JARWAM010000005">
    <property type="protein sequence ID" value="MDR5905332.1"/>
    <property type="molecule type" value="Genomic_DNA"/>
</dbReference>
<dbReference type="Gene3D" id="3.40.190.10">
    <property type="entry name" value="Periplasmic binding protein-like II"/>
    <property type="match status" value="2"/>
</dbReference>
<evidence type="ECO:0000256" key="1">
    <source>
        <dbReference type="ARBA" id="ARBA00009437"/>
    </source>
</evidence>
<keyword evidence="3" id="KW-0238">DNA-binding</keyword>
<evidence type="ECO:0000313" key="7">
    <source>
        <dbReference type="Proteomes" id="UP001251374"/>
    </source>
</evidence>
<gene>
    <name evidence="6" type="ORF">QC821_08610</name>
</gene>
<evidence type="ECO:0000313" key="6">
    <source>
        <dbReference type="EMBL" id="MDR5905332.1"/>
    </source>
</evidence>
<dbReference type="PANTHER" id="PTHR30118:SF15">
    <property type="entry name" value="TRANSCRIPTIONAL REGULATORY PROTEIN"/>
    <property type="match status" value="1"/>
</dbReference>
<evidence type="ECO:0000259" key="5">
    <source>
        <dbReference type="PROSITE" id="PS50931"/>
    </source>
</evidence>
<keyword evidence="4" id="KW-0804">Transcription</keyword>
<evidence type="ECO:0000256" key="2">
    <source>
        <dbReference type="ARBA" id="ARBA00023015"/>
    </source>
</evidence>
<reference evidence="6 7" key="1">
    <citation type="submission" date="2023-04" db="EMBL/GenBank/DDBJ databases">
        <title>A long-awaited taxogenomic arrangement of the family Halomonadaceae.</title>
        <authorList>
            <person name="De La Haba R."/>
            <person name="Chuvochina M."/>
            <person name="Wittouck S."/>
            <person name="Arahal D.R."/>
            <person name="Sanchez-Porro C."/>
            <person name="Hugenholtz P."/>
            <person name="Ventosa A."/>
        </authorList>
    </citation>
    <scope>NUCLEOTIDE SEQUENCE [LARGE SCALE GENOMIC DNA]</scope>
    <source>
        <strain evidence="6 7">DSM 26770</strain>
    </source>
</reference>
<dbReference type="Pfam" id="PF00126">
    <property type="entry name" value="HTH_1"/>
    <property type="match status" value="1"/>
</dbReference>
<dbReference type="Proteomes" id="UP001251374">
    <property type="component" value="Unassembled WGS sequence"/>
</dbReference>
<comment type="similarity">
    <text evidence="1">Belongs to the LysR transcriptional regulatory family.</text>
</comment>
<keyword evidence="2" id="KW-0805">Transcription regulation</keyword>
<dbReference type="InterPro" id="IPR036390">
    <property type="entry name" value="WH_DNA-bd_sf"/>
</dbReference>
<evidence type="ECO:0000256" key="4">
    <source>
        <dbReference type="ARBA" id="ARBA00023163"/>
    </source>
</evidence>
<dbReference type="RefSeq" id="WP_309719732.1">
    <property type="nucleotide sequence ID" value="NZ_JARWAM010000005.1"/>
</dbReference>
<keyword evidence="7" id="KW-1185">Reference proteome</keyword>
<name>A0ABU1HCW9_9GAMM</name>
<accession>A0ABU1HCW9</accession>
<dbReference type="Gene3D" id="1.10.10.10">
    <property type="entry name" value="Winged helix-like DNA-binding domain superfamily/Winged helix DNA-binding domain"/>
    <property type="match status" value="1"/>
</dbReference>
<dbReference type="Pfam" id="PF03466">
    <property type="entry name" value="LysR_substrate"/>
    <property type="match status" value="1"/>
</dbReference>
<dbReference type="PRINTS" id="PR00039">
    <property type="entry name" value="HTHLYSR"/>
</dbReference>
<dbReference type="PROSITE" id="PS50931">
    <property type="entry name" value="HTH_LYSR"/>
    <property type="match status" value="1"/>
</dbReference>
<dbReference type="CDD" id="cd08459">
    <property type="entry name" value="PBP2_DntR_NahR_LinR_like"/>
    <property type="match status" value="1"/>
</dbReference>
<dbReference type="InterPro" id="IPR005119">
    <property type="entry name" value="LysR_subst-bd"/>
</dbReference>